<dbReference type="OrthoDB" id="42118at2157"/>
<dbReference type="RefSeq" id="WP_054845920.1">
    <property type="nucleotide sequence ID" value="NZ_AP018929.1"/>
</dbReference>
<dbReference type="GeneID" id="41714589"/>
<evidence type="ECO:0000313" key="2">
    <source>
        <dbReference type="Proteomes" id="UP000322983"/>
    </source>
</evidence>
<accession>A0A510DTM3</accession>
<name>A0A510DTM3_9CREN</name>
<dbReference type="InterPro" id="IPR017007">
    <property type="entry name" value="UCP032762"/>
</dbReference>
<reference evidence="1 2" key="1">
    <citation type="journal article" date="2020" name="Int. J. Syst. Evol. Microbiol.">
        <title>Sulfuracidifex tepidarius gen. nov., sp. nov. and transfer of Sulfolobus metallicus Huber and Stetter 1992 to the genus Sulfuracidifex as Sulfuracidifex metallicus comb. nov.</title>
        <authorList>
            <person name="Itoh T."/>
            <person name="Miura T."/>
            <person name="Sakai H.D."/>
            <person name="Kato S."/>
            <person name="Ohkuma M."/>
            <person name="Takashina T."/>
        </authorList>
    </citation>
    <scope>NUCLEOTIDE SEQUENCE [LARGE SCALE GENOMIC DNA]</scope>
    <source>
        <strain evidence="1 2">IC-006</strain>
    </source>
</reference>
<evidence type="ECO:0008006" key="3">
    <source>
        <dbReference type="Google" id="ProtNLM"/>
    </source>
</evidence>
<dbReference type="EMBL" id="AP018929">
    <property type="protein sequence ID" value="BBG23504.1"/>
    <property type="molecule type" value="Genomic_DNA"/>
</dbReference>
<evidence type="ECO:0000313" key="1">
    <source>
        <dbReference type="EMBL" id="BBG23504.1"/>
    </source>
</evidence>
<organism evidence="1 2">
    <name type="scientific">Sulfuracidifex tepidarius</name>
    <dbReference type="NCBI Taxonomy" id="1294262"/>
    <lineage>
        <taxon>Archaea</taxon>
        <taxon>Thermoproteota</taxon>
        <taxon>Thermoprotei</taxon>
        <taxon>Sulfolobales</taxon>
        <taxon>Sulfolobaceae</taxon>
        <taxon>Sulfuracidifex</taxon>
    </lineage>
</organism>
<dbReference type="Proteomes" id="UP000322983">
    <property type="component" value="Chromosome"/>
</dbReference>
<protein>
    <recommendedName>
        <fullName evidence="3">DUF1641 domain-containing protein</fullName>
    </recommendedName>
</protein>
<proteinExistence type="predicted"/>
<dbReference type="PIRSF" id="PIRSF032762">
    <property type="entry name" value="UCP032762"/>
    <property type="match status" value="1"/>
</dbReference>
<gene>
    <name evidence="1" type="ORF">IC006_0788</name>
</gene>
<dbReference type="KEGG" id="step:IC006_0788"/>
<dbReference type="AlphaFoldDB" id="A0A510DTM3"/>
<dbReference type="STRING" id="1294262.GCA_001316085_01647"/>
<sequence length="456" mass="50452">MSSSQKVSDPLEVLSNQETIESLSKLLEGMPSLVKLTSKISEMDKKGELDVLMTILDQSASILDAVQKADLINTLITFSMDQIGKVQALWPLLEKMTSERALSLLQSMDIDGLLTAAEKMTPVLQKMTSDKALKLMEGMNWDSLLDATEKLMPVMQKITDERALKAIQSLDYDTLLEATEKLTPALNKIAGLMVDMQNKGQMDTLLNAMEQGIALLDAVQKADLINTLITFSMDQIGKVQALWPLLEKMTSERALSLLQSMDIDGLLTAAEKMTPVLQKMTSDKALKLMEGMNWDSLLDATEKLMPVMQKITDERAIKLIQSLDVESLLSTMEAAMPLLKKFTDPNMVKMLTQMDWDSMMGMMGKLAELQKTGVMDKMMSMMDTFADPQVIDGLVLMSSKFATALKMWINELPSVRPAGNGLLLKTAGIPADDDVRYALGIMMSLAKDIGKVFRQS</sequence>
<keyword evidence="2" id="KW-1185">Reference proteome</keyword>